<dbReference type="PROSITE" id="PS51725">
    <property type="entry name" value="ABM"/>
    <property type="match status" value="1"/>
</dbReference>
<accession>A0A3N4S127</accession>
<proteinExistence type="predicted"/>
<dbReference type="Pfam" id="PF03992">
    <property type="entry name" value="ABM"/>
    <property type="match status" value="1"/>
</dbReference>
<gene>
    <name evidence="2" type="ORF">EDD38_4982</name>
</gene>
<keyword evidence="3" id="KW-1185">Reference proteome</keyword>
<reference evidence="2 3" key="1">
    <citation type="submission" date="2018-11" db="EMBL/GenBank/DDBJ databases">
        <title>Sequencing the genomes of 1000 actinobacteria strains.</title>
        <authorList>
            <person name="Klenk H.-P."/>
        </authorList>
    </citation>
    <scope>NUCLEOTIDE SEQUENCE [LARGE SCALE GENOMIC DNA]</scope>
    <source>
        <strain evidence="2 3">DSM 44781</strain>
    </source>
</reference>
<keyword evidence="2" id="KW-0503">Monooxygenase</keyword>
<dbReference type="InterPro" id="IPR050744">
    <property type="entry name" value="AI-2_Isomerase_LsrG"/>
</dbReference>
<dbReference type="EMBL" id="RKQG01000001">
    <property type="protein sequence ID" value="RPE36605.1"/>
    <property type="molecule type" value="Genomic_DNA"/>
</dbReference>
<evidence type="ECO:0000259" key="1">
    <source>
        <dbReference type="PROSITE" id="PS51725"/>
    </source>
</evidence>
<dbReference type="PANTHER" id="PTHR33336">
    <property type="entry name" value="QUINOL MONOOXYGENASE YGIN-RELATED"/>
    <property type="match status" value="1"/>
</dbReference>
<organism evidence="2 3">
    <name type="scientific">Kitasatospora cineracea</name>
    <dbReference type="NCBI Taxonomy" id="88074"/>
    <lineage>
        <taxon>Bacteria</taxon>
        <taxon>Bacillati</taxon>
        <taxon>Actinomycetota</taxon>
        <taxon>Actinomycetes</taxon>
        <taxon>Kitasatosporales</taxon>
        <taxon>Streptomycetaceae</taxon>
        <taxon>Kitasatospora</taxon>
    </lineage>
</organism>
<protein>
    <submittedName>
        <fullName evidence="2">Quinol monooxygenase YgiN</fullName>
    </submittedName>
</protein>
<keyword evidence="2" id="KW-0560">Oxidoreductase</keyword>
<sequence>MIFIAVKFTVRPEHSASWIERVEEFTSSTRAEEGNVFFEWSRSVDDPHQYVLLEAFRDGEAGARHVESEHFKTAMAWMPDFVSRTPEIVNVEVPGTGWNAMAELSPRG</sequence>
<dbReference type="Proteomes" id="UP000266906">
    <property type="component" value="Unassembled WGS sequence"/>
</dbReference>
<dbReference type="AlphaFoldDB" id="A0A3N4S127"/>
<dbReference type="InterPro" id="IPR007138">
    <property type="entry name" value="ABM_dom"/>
</dbReference>
<evidence type="ECO:0000313" key="2">
    <source>
        <dbReference type="EMBL" id="RPE36605.1"/>
    </source>
</evidence>
<evidence type="ECO:0000313" key="3">
    <source>
        <dbReference type="Proteomes" id="UP000266906"/>
    </source>
</evidence>
<dbReference type="Gene3D" id="3.30.70.100">
    <property type="match status" value="1"/>
</dbReference>
<name>A0A3N4S127_9ACTN</name>
<comment type="caution">
    <text evidence="2">The sequence shown here is derived from an EMBL/GenBank/DDBJ whole genome shotgun (WGS) entry which is preliminary data.</text>
</comment>
<feature type="domain" description="ABM" evidence="1">
    <location>
        <begin position="2"/>
        <end position="90"/>
    </location>
</feature>
<dbReference type="GO" id="GO:0004497">
    <property type="term" value="F:monooxygenase activity"/>
    <property type="evidence" value="ECO:0007669"/>
    <property type="project" value="UniProtKB-KW"/>
</dbReference>
<dbReference type="InterPro" id="IPR011008">
    <property type="entry name" value="Dimeric_a/b-barrel"/>
</dbReference>
<dbReference type="SUPFAM" id="SSF54909">
    <property type="entry name" value="Dimeric alpha+beta barrel"/>
    <property type="match status" value="1"/>
</dbReference>
<dbReference type="RefSeq" id="WP_123819566.1">
    <property type="nucleotide sequence ID" value="NZ_RKQG01000001.1"/>
</dbReference>
<dbReference type="PANTHER" id="PTHR33336:SF3">
    <property type="entry name" value="ABM DOMAIN-CONTAINING PROTEIN"/>
    <property type="match status" value="1"/>
</dbReference>